<keyword evidence="3" id="KW-1185">Reference proteome</keyword>
<evidence type="ECO:0000256" key="1">
    <source>
        <dbReference type="SAM" id="SignalP"/>
    </source>
</evidence>
<gene>
    <name evidence="2" type="ORF">niasHT_000179</name>
</gene>
<comment type="caution">
    <text evidence="2">The sequence shown here is derived from an EMBL/GenBank/DDBJ whole genome shotgun (WGS) entry which is preliminary data.</text>
</comment>
<dbReference type="Proteomes" id="UP001620626">
    <property type="component" value="Unassembled WGS sequence"/>
</dbReference>
<feature type="chain" id="PRO_5044877935" evidence="1">
    <location>
        <begin position="25"/>
        <end position="364"/>
    </location>
</feature>
<name>A0ABD2LQA1_9BILA</name>
<accession>A0ABD2LQA1</accession>
<dbReference type="AlphaFoldDB" id="A0ABD2LQA1"/>
<proteinExistence type="predicted"/>
<reference evidence="2 3" key="1">
    <citation type="submission" date="2024-10" db="EMBL/GenBank/DDBJ databases">
        <authorList>
            <person name="Kim D."/>
        </authorList>
    </citation>
    <scope>NUCLEOTIDE SEQUENCE [LARGE SCALE GENOMIC DNA]</scope>
    <source>
        <strain evidence="2">BH-2024</strain>
    </source>
</reference>
<dbReference type="SMART" id="SM00614">
    <property type="entry name" value="ZnF_BED"/>
    <property type="match status" value="3"/>
</dbReference>
<organism evidence="2 3">
    <name type="scientific">Heterodera trifolii</name>
    <dbReference type="NCBI Taxonomy" id="157864"/>
    <lineage>
        <taxon>Eukaryota</taxon>
        <taxon>Metazoa</taxon>
        <taxon>Ecdysozoa</taxon>
        <taxon>Nematoda</taxon>
        <taxon>Chromadorea</taxon>
        <taxon>Rhabditida</taxon>
        <taxon>Tylenchina</taxon>
        <taxon>Tylenchomorpha</taxon>
        <taxon>Tylenchoidea</taxon>
        <taxon>Heteroderidae</taxon>
        <taxon>Heteroderinae</taxon>
        <taxon>Heterodera</taxon>
    </lineage>
</organism>
<feature type="signal peptide" evidence="1">
    <location>
        <begin position="1"/>
        <end position="24"/>
    </location>
</feature>
<keyword evidence="1" id="KW-0732">Signal</keyword>
<sequence>MIKAIISVHHFVFILVILALSVEAVNGTTPKRQIASSSNLIAPQSTPTKVRKTLTVDEHFTTYLDGEQQFAKCKKCGEEYKMPDSMTLAMKNYISNGCAHRKVWSPIWKIGLFEKSKDGKTAVCKECEKNKNTKYRYILANGSNTSLKTHLFSAKHKDSKYAEEFKQLENQVRKTLTVDEHFTTYLDGEQQFAKCKKCGEEYKMPDSMTLAMKNHISNGCARSVGSAVLSQSKTPAGNAFASSSNFVAPQSTPAAACKNKSSPVCDSGLFEKVNENGKNWALCRKCNKKLTMNKHSSASLLTHPCYKKWAKNNSVGPPNLSGNISQQSFNGGQQPIFNMTPAEDSFWQDVYNKSSAENAFDLFN</sequence>
<protein>
    <submittedName>
        <fullName evidence="2">Uncharacterized protein</fullName>
    </submittedName>
</protein>
<evidence type="ECO:0000313" key="2">
    <source>
        <dbReference type="EMBL" id="KAL3117428.1"/>
    </source>
</evidence>
<evidence type="ECO:0000313" key="3">
    <source>
        <dbReference type="Proteomes" id="UP001620626"/>
    </source>
</evidence>
<dbReference type="EMBL" id="JBICBT010000324">
    <property type="protein sequence ID" value="KAL3117428.1"/>
    <property type="molecule type" value="Genomic_DNA"/>
</dbReference>